<evidence type="ECO:0000256" key="8">
    <source>
        <dbReference type="ARBA" id="ARBA00022989"/>
    </source>
</evidence>
<reference evidence="13 14" key="1">
    <citation type="submission" date="2021-04" db="EMBL/GenBank/DDBJ databases">
        <authorList>
            <consortium name="Wellcome Sanger Institute Data Sharing"/>
        </authorList>
    </citation>
    <scope>NUCLEOTIDE SEQUENCE [LARGE SCALE GENOMIC DNA]</scope>
</reference>
<dbReference type="AlphaFoldDB" id="A0AAQ6IJ35"/>
<dbReference type="Pfam" id="PF13855">
    <property type="entry name" value="LRR_8"/>
    <property type="match status" value="1"/>
</dbReference>
<evidence type="ECO:0000256" key="5">
    <source>
        <dbReference type="ARBA" id="ARBA00022692"/>
    </source>
</evidence>
<dbReference type="Gene3D" id="3.80.10.10">
    <property type="entry name" value="Ribonuclease Inhibitor"/>
    <property type="match status" value="1"/>
</dbReference>
<dbReference type="SMART" id="SM00369">
    <property type="entry name" value="LRR_TYP"/>
    <property type="match status" value="3"/>
</dbReference>
<evidence type="ECO:0000313" key="13">
    <source>
        <dbReference type="Ensembl" id="ENSATEP00000073563.1"/>
    </source>
</evidence>
<dbReference type="InterPro" id="IPR003591">
    <property type="entry name" value="Leu-rich_rpt_typical-subtyp"/>
</dbReference>
<evidence type="ECO:0000256" key="2">
    <source>
        <dbReference type="ARBA" id="ARBA00022448"/>
    </source>
</evidence>
<keyword evidence="11" id="KW-1015">Disulfide bond</keyword>
<evidence type="ECO:0000256" key="6">
    <source>
        <dbReference type="ARBA" id="ARBA00022729"/>
    </source>
</evidence>
<organism evidence="13 14">
    <name type="scientific">Anabas testudineus</name>
    <name type="common">Climbing perch</name>
    <name type="synonym">Anthias testudineus</name>
    <dbReference type="NCBI Taxonomy" id="64144"/>
    <lineage>
        <taxon>Eukaryota</taxon>
        <taxon>Metazoa</taxon>
        <taxon>Chordata</taxon>
        <taxon>Craniata</taxon>
        <taxon>Vertebrata</taxon>
        <taxon>Euteleostomi</taxon>
        <taxon>Actinopterygii</taxon>
        <taxon>Neopterygii</taxon>
        <taxon>Teleostei</taxon>
        <taxon>Neoteleostei</taxon>
        <taxon>Acanthomorphata</taxon>
        <taxon>Anabantaria</taxon>
        <taxon>Anabantiformes</taxon>
        <taxon>Anabantoidei</taxon>
        <taxon>Anabantidae</taxon>
        <taxon>Anabas</taxon>
    </lineage>
</organism>
<dbReference type="Proteomes" id="UP000265040">
    <property type="component" value="Chromosome 8"/>
</dbReference>
<keyword evidence="3" id="KW-1003">Cell membrane</keyword>
<dbReference type="InterPro" id="IPR001611">
    <property type="entry name" value="Leu-rich_rpt"/>
</dbReference>
<evidence type="ECO:0000256" key="3">
    <source>
        <dbReference type="ARBA" id="ARBA00022475"/>
    </source>
</evidence>
<dbReference type="GO" id="GO:0034220">
    <property type="term" value="P:monoatomic ion transmembrane transport"/>
    <property type="evidence" value="ECO:0007669"/>
    <property type="project" value="UniProtKB-KW"/>
</dbReference>
<evidence type="ECO:0000313" key="14">
    <source>
        <dbReference type="Proteomes" id="UP000265040"/>
    </source>
</evidence>
<keyword evidence="2" id="KW-0813">Transport</keyword>
<keyword evidence="12" id="KW-0407">Ion channel</keyword>
<evidence type="ECO:0000256" key="4">
    <source>
        <dbReference type="ARBA" id="ARBA00022614"/>
    </source>
</evidence>
<name>A0AAQ6IJ35_ANATE</name>
<dbReference type="Ensembl" id="ENSATET00000076054.1">
    <property type="protein sequence ID" value="ENSATEP00000073563.1"/>
    <property type="gene ID" value="ENSATEG00000033473.1"/>
</dbReference>
<keyword evidence="7" id="KW-0677">Repeat</keyword>
<keyword evidence="6" id="KW-0732">Signal</keyword>
<keyword evidence="5" id="KW-0812">Transmembrane</keyword>
<dbReference type="SUPFAM" id="SSF52058">
    <property type="entry name" value="L domain-like"/>
    <property type="match status" value="1"/>
</dbReference>
<protein>
    <submittedName>
        <fullName evidence="13">Uncharacterized protein</fullName>
    </submittedName>
</protein>
<evidence type="ECO:0000256" key="11">
    <source>
        <dbReference type="ARBA" id="ARBA00023157"/>
    </source>
</evidence>
<reference evidence="13" key="2">
    <citation type="submission" date="2025-08" db="UniProtKB">
        <authorList>
            <consortium name="Ensembl"/>
        </authorList>
    </citation>
    <scope>IDENTIFICATION</scope>
</reference>
<keyword evidence="9" id="KW-0406">Ion transport</keyword>
<accession>A0AAQ6IJ35</accession>
<keyword evidence="8" id="KW-1133">Transmembrane helix</keyword>
<keyword evidence="10" id="KW-0472">Membrane</keyword>
<sequence>MSHNASLLQHSSSVVDVSPHRMVLLLLLLLLILPLSNLVMTSSLSPVVHHSDRVSANKVCHHLEMPDGGMTVRCSGQRLTQVPVGLSNLTIHLHLDKNLLRYLPADSFSNLFLLTELDLSHNQLSLLEAGCFRGLASSLHFLDLSSNRLSTLDPAVLGDLGVLANLSHN</sequence>
<evidence type="ECO:0000256" key="9">
    <source>
        <dbReference type="ARBA" id="ARBA00023065"/>
    </source>
</evidence>
<evidence type="ECO:0000256" key="1">
    <source>
        <dbReference type="ARBA" id="ARBA00004162"/>
    </source>
</evidence>
<keyword evidence="4" id="KW-0433">Leucine-rich repeat</keyword>
<proteinExistence type="predicted"/>
<evidence type="ECO:0000256" key="12">
    <source>
        <dbReference type="ARBA" id="ARBA00023303"/>
    </source>
</evidence>
<comment type="subcellular location">
    <subcellularLocation>
        <location evidence="1">Cell membrane</location>
        <topology evidence="1">Single-pass membrane protein</topology>
    </subcellularLocation>
</comment>
<dbReference type="PANTHER" id="PTHR46473">
    <property type="entry name" value="GH08155P"/>
    <property type="match status" value="1"/>
</dbReference>
<reference evidence="13" key="3">
    <citation type="submission" date="2025-09" db="UniProtKB">
        <authorList>
            <consortium name="Ensembl"/>
        </authorList>
    </citation>
    <scope>IDENTIFICATION</scope>
</reference>
<dbReference type="PANTHER" id="PTHR46473:SF10">
    <property type="entry name" value="LD45603P-RELATED"/>
    <property type="match status" value="1"/>
</dbReference>
<keyword evidence="14" id="KW-1185">Reference proteome</keyword>
<dbReference type="GO" id="GO:0005886">
    <property type="term" value="C:plasma membrane"/>
    <property type="evidence" value="ECO:0007669"/>
    <property type="project" value="UniProtKB-SubCell"/>
</dbReference>
<dbReference type="InterPro" id="IPR051432">
    <property type="entry name" value="KCNMA1_auxiliary"/>
</dbReference>
<dbReference type="InterPro" id="IPR032675">
    <property type="entry name" value="LRR_dom_sf"/>
</dbReference>
<dbReference type="PRINTS" id="PR00019">
    <property type="entry name" value="LEURICHRPT"/>
</dbReference>
<evidence type="ECO:0000256" key="10">
    <source>
        <dbReference type="ARBA" id="ARBA00023136"/>
    </source>
</evidence>
<evidence type="ECO:0000256" key="7">
    <source>
        <dbReference type="ARBA" id="ARBA00022737"/>
    </source>
</evidence>